<dbReference type="SUPFAM" id="SSF52047">
    <property type="entry name" value="RNI-like"/>
    <property type="match status" value="1"/>
</dbReference>
<proteinExistence type="predicted"/>
<name>A0AAF0YD55_9TREE</name>
<dbReference type="EMBL" id="CP086717">
    <property type="protein sequence ID" value="WOO82626.1"/>
    <property type="molecule type" value="Genomic_DNA"/>
</dbReference>
<dbReference type="Proteomes" id="UP000827549">
    <property type="component" value="Chromosome 4"/>
</dbReference>
<keyword evidence="2" id="KW-1185">Reference proteome</keyword>
<accession>A0AAF0YD55</accession>
<reference evidence="1" key="1">
    <citation type="submission" date="2023-10" db="EMBL/GenBank/DDBJ databases">
        <authorList>
            <person name="Noh H."/>
        </authorList>
    </citation>
    <scope>NUCLEOTIDE SEQUENCE</scope>
    <source>
        <strain evidence="1">DUCC4014</strain>
    </source>
</reference>
<sequence length="417" mass="45777">MAGDPNVVDMSAGPNAPSTIAEVLDLLTPETLELRLNDHAIGDDGILEILRKLAVYRFHPPHGVDRSLLGDTLGIDAAAAAYDCPYSADECAARGVRVLDLARTQLTIPGMCWVFAYAALDVNLVSVDLSRNSMADWRRFMYPAEPALDDEGNPQAIQVPDELHNIYTMTWDMPASNLAQLRMEQVAMSDEVAGAFVNALRDVKSLETLSLRGNRFGEEAVRSIAGLPLNVLRLELDGCGLSLGSMAWILRSYGTTRSICDLSLANNYEEFEEGNNSGYDPVDVESDNQDYEPIREGCVALGKRNYKLRERVGAALKRFIAPARILLHPTAGSPTPIAALPPNVLDLILKHVSGDPGALSAAQWTKVLEHARDRTTILRAARRISVVTRSRFTGVGDDERAFEDWRRSLGCAYWRAI</sequence>
<protein>
    <submittedName>
        <fullName evidence="1">Uncharacterized protein</fullName>
    </submittedName>
</protein>
<dbReference type="GeneID" id="87809336"/>
<organism evidence="1 2">
    <name type="scientific">Vanrija pseudolonga</name>
    <dbReference type="NCBI Taxonomy" id="143232"/>
    <lineage>
        <taxon>Eukaryota</taxon>
        <taxon>Fungi</taxon>
        <taxon>Dikarya</taxon>
        <taxon>Basidiomycota</taxon>
        <taxon>Agaricomycotina</taxon>
        <taxon>Tremellomycetes</taxon>
        <taxon>Trichosporonales</taxon>
        <taxon>Trichosporonaceae</taxon>
        <taxon>Vanrija</taxon>
    </lineage>
</organism>
<dbReference type="AlphaFoldDB" id="A0AAF0YD55"/>
<dbReference type="InterPro" id="IPR032675">
    <property type="entry name" value="LRR_dom_sf"/>
</dbReference>
<evidence type="ECO:0000313" key="2">
    <source>
        <dbReference type="Proteomes" id="UP000827549"/>
    </source>
</evidence>
<evidence type="ECO:0000313" key="1">
    <source>
        <dbReference type="EMBL" id="WOO82626.1"/>
    </source>
</evidence>
<gene>
    <name evidence="1" type="ORF">LOC62_04G006109</name>
</gene>
<dbReference type="Gene3D" id="3.80.10.10">
    <property type="entry name" value="Ribonuclease Inhibitor"/>
    <property type="match status" value="1"/>
</dbReference>
<dbReference type="RefSeq" id="XP_062628658.1">
    <property type="nucleotide sequence ID" value="XM_062772674.1"/>
</dbReference>